<dbReference type="Proteomes" id="UP000051530">
    <property type="component" value="Unassembled WGS sequence"/>
</dbReference>
<dbReference type="AlphaFoldDB" id="A0A0R0M0K0"/>
<evidence type="ECO:0000313" key="2">
    <source>
        <dbReference type="Proteomes" id="UP000051530"/>
    </source>
</evidence>
<dbReference type="VEuPathDB" id="MicrosporidiaDB:M153_2300000532"/>
<protein>
    <submittedName>
        <fullName evidence="1">Uncharacterized protein</fullName>
    </submittedName>
</protein>
<name>A0A0R0M0K0_9MICR</name>
<dbReference type="EMBL" id="LGUB01000612">
    <property type="protein sequence ID" value="KRH92884.1"/>
    <property type="molecule type" value="Genomic_DNA"/>
</dbReference>
<comment type="caution">
    <text evidence="1">The sequence shown here is derived from an EMBL/GenBank/DDBJ whole genome shotgun (WGS) entry which is preliminary data.</text>
</comment>
<reference evidence="1 2" key="1">
    <citation type="submission" date="2015-07" db="EMBL/GenBank/DDBJ databases">
        <title>The genome of Pseudoloma neurophilia, a relevant intracellular parasite of the zebrafish.</title>
        <authorList>
            <person name="Ndikumana S."/>
            <person name="Pelin A."/>
            <person name="Sanders J."/>
            <person name="Corradi N."/>
        </authorList>
    </citation>
    <scope>NUCLEOTIDE SEQUENCE [LARGE SCALE GENOMIC DNA]</scope>
    <source>
        <strain evidence="1 2">MK1</strain>
    </source>
</reference>
<sequence>MIFSAFFREEKSGFNVIFNNFRNSAWFQMKSSAISQFEEPFSYFEMIRLLMFSNNSAPIFSIFN</sequence>
<proteinExistence type="predicted"/>
<organism evidence="1 2">
    <name type="scientific">Pseudoloma neurophilia</name>
    <dbReference type="NCBI Taxonomy" id="146866"/>
    <lineage>
        <taxon>Eukaryota</taxon>
        <taxon>Fungi</taxon>
        <taxon>Fungi incertae sedis</taxon>
        <taxon>Microsporidia</taxon>
        <taxon>Pseudoloma</taxon>
    </lineage>
</organism>
<evidence type="ECO:0000313" key="1">
    <source>
        <dbReference type="EMBL" id="KRH92884.1"/>
    </source>
</evidence>
<gene>
    <name evidence="1" type="ORF">M153_2300000532</name>
</gene>
<accession>A0A0R0M0K0</accession>
<keyword evidence="2" id="KW-1185">Reference proteome</keyword>